<dbReference type="AlphaFoldDB" id="E5B0R5"/>
<organism evidence="1">
    <name type="scientific">Erwinia amylovora ATCC BAA-2158</name>
    <dbReference type="NCBI Taxonomy" id="889211"/>
    <lineage>
        <taxon>Bacteria</taxon>
        <taxon>Pseudomonadati</taxon>
        <taxon>Pseudomonadota</taxon>
        <taxon>Gammaproteobacteria</taxon>
        <taxon>Enterobacterales</taxon>
        <taxon>Erwiniaceae</taxon>
        <taxon>Erwinia</taxon>
    </lineage>
</organism>
<evidence type="ECO:0000313" key="1">
    <source>
        <dbReference type="EMBL" id="CBX79066.1"/>
    </source>
</evidence>
<gene>
    <name evidence="1" type="ORF">EAIL5_0246</name>
</gene>
<sequence>MMLPVTMTPPARVSHFSFMLALPSPFLSTGAWPPARSLTALPDRALFTSRTGRMSVKSSIKSLSENKQFAESIKKSEIKRLSE</sequence>
<dbReference type="EMBL" id="FR719184">
    <property type="protein sequence ID" value="CBX79066.1"/>
    <property type="molecule type" value="Genomic_DNA"/>
</dbReference>
<accession>E5B0R5</accession>
<protein>
    <submittedName>
        <fullName evidence="1">Uncharacterized protein</fullName>
    </submittedName>
</protein>
<reference evidence="1" key="1">
    <citation type="journal article" date="2011" name="J. Bacteriol.">
        <title>Genome Sequence of an Erwinia amylovora Strain with Pathogenicity Restricted to Rubus Plants.</title>
        <authorList>
            <person name="Powney R."/>
            <person name="Smits T.H."/>
            <person name="Sawbridge T."/>
            <person name="Frey B."/>
            <person name="Blom J."/>
            <person name="Frey J.E."/>
            <person name="Plummer K.M."/>
            <person name="Beer S.V."/>
            <person name="Luck J."/>
            <person name="Duffy B."/>
            <person name="Rodoni B."/>
        </authorList>
    </citation>
    <scope>NUCLEOTIDE SEQUENCE</scope>
    <source>
        <strain evidence="1">ATCC BAA-2158</strain>
    </source>
</reference>
<proteinExistence type="predicted"/>
<name>E5B0R5_ERWAM</name>